<evidence type="ECO:0000313" key="2">
    <source>
        <dbReference type="Proteomes" id="UP000046392"/>
    </source>
</evidence>
<name>A0A0N5BY89_STREA</name>
<dbReference type="AlphaFoldDB" id="A0A0N5BY89"/>
<evidence type="ECO:0000256" key="1">
    <source>
        <dbReference type="SAM" id="Phobius"/>
    </source>
</evidence>
<keyword evidence="1" id="KW-0812">Transmembrane</keyword>
<organism evidence="2 3">
    <name type="scientific">Strongyloides papillosus</name>
    <name type="common">Intestinal threadworm</name>
    <dbReference type="NCBI Taxonomy" id="174720"/>
    <lineage>
        <taxon>Eukaryota</taxon>
        <taxon>Metazoa</taxon>
        <taxon>Ecdysozoa</taxon>
        <taxon>Nematoda</taxon>
        <taxon>Chromadorea</taxon>
        <taxon>Rhabditida</taxon>
        <taxon>Tylenchina</taxon>
        <taxon>Panagrolaimomorpha</taxon>
        <taxon>Strongyloidoidea</taxon>
        <taxon>Strongyloididae</taxon>
        <taxon>Strongyloides</taxon>
    </lineage>
</organism>
<dbReference type="WBParaSite" id="SPAL_0001075000.1">
    <property type="protein sequence ID" value="SPAL_0001075000.1"/>
    <property type="gene ID" value="SPAL_0001075000"/>
</dbReference>
<keyword evidence="1" id="KW-1133">Transmembrane helix</keyword>
<accession>A0A0N5BY89</accession>
<protein>
    <submittedName>
        <fullName evidence="3">VWFA domain-containing protein</fullName>
    </submittedName>
</protein>
<sequence>MFTNKFIITYLIIICTHGVLSSNVYFAIFFLDNSLYGSSSLGNQVSIINQFVLNKPNNDDTMSLTILSQGKTSFNTSFHPMVINDYGNFYTNLATIMSQEHAIGNISYFQLTSDVAAKSPFYNTKIYTQKPIIVYFIDSYLNRIEDTRKILNMINKFYDTEIRVLSIIFDEKKTSAATFLTKNKDFVNINMDSKETVKWLYKQYEIP</sequence>
<dbReference type="Proteomes" id="UP000046392">
    <property type="component" value="Unplaced"/>
</dbReference>
<keyword evidence="2" id="KW-1185">Reference proteome</keyword>
<evidence type="ECO:0000313" key="3">
    <source>
        <dbReference type="WBParaSite" id="SPAL_0001075000.1"/>
    </source>
</evidence>
<keyword evidence="1" id="KW-0472">Membrane</keyword>
<reference evidence="3" key="1">
    <citation type="submission" date="2017-02" db="UniProtKB">
        <authorList>
            <consortium name="WormBaseParasite"/>
        </authorList>
    </citation>
    <scope>IDENTIFICATION</scope>
</reference>
<proteinExistence type="predicted"/>
<feature type="transmembrane region" description="Helical" evidence="1">
    <location>
        <begin position="6"/>
        <end position="31"/>
    </location>
</feature>